<comment type="caution">
    <text evidence="2">The sequence shown here is derived from an EMBL/GenBank/DDBJ whole genome shotgun (WGS) entry which is preliminary data.</text>
</comment>
<dbReference type="EMBL" id="JAVDWU010000008">
    <property type="protein sequence ID" value="MDR7151599.1"/>
    <property type="molecule type" value="Genomic_DNA"/>
</dbReference>
<dbReference type="RefSeq" id="WP_310319285.1">
    <property type="nucleotide sequence ID" value="NZ_JAVDWU010000008.1"/>
</dbReference>
<gene>
    <name evidence="2" type="ORF">J2W49_003575</name>
</gene>
<dbReference type="InterPro" id="IPR052567">
    <property type="entry name" value="OP_Dioxygenase"/>
</dbReference>
<dbReference type="Gene3D" id="1.10.3210.10">
    <property type="entry name" value="Hypothetical protein af1432"/>
    <property type="match status" value="1"/>
</dbReference>
<evidence type="ECO:0000313" key="3">
    <source>
        <dbReference type="Proteomes" id="UP001265700"/>
    </source>
</evidence>
<accession>A0ABU1WRC4</accession>
<dbReference type="Pfam" id="PF01966">
    <property type="entry name" value="HD"/>
    <property type="match status" value="1"/>
</dbReference>
<dbReference type="InterPro" id="IPR003607">
    <property type="entry name" value="HD/PDEase_dom"/>
</dbReference>
<organism evidence="2 3">
    <name type="scientific">Hydrogenophaga palleronii</name>
    <dbReference type="NCBI Taxonomy" id="65655"/>
    <lineage>
        <taxon>Bacteria</taxon>
        <taxon>Pseudomonadati</taxon>
        <taxon>Pseudomonadota</taxon>
        <taxon>Betaproteobacteria</taxon>
        <taxon>Burkholderiales</taxon>
        <taxon>Comamonadaceae</taxon>
        <taxon>Hydrogenophaga</taxon>
    </lineage>
</organism>
<dbReference type="CDD" id="cd00077">
    <property type="entry name" value="HDc"/>
    <property type="match status" value="1"/>
</dbReference>
<evidence type="ECO:0000259" key="1">
    <source>
        <dbReference type="Pfam" id="PF01966"/>
    </source>
</evidence>
<dbReference type="PANTHER" id="PTHR40202:SF1">
    <property type="entry name" value="HD DOMAIN-CONTAINING PROTEIN"/>
    <property type="match status" value="1"/>
</dbReference>
<evidence type="ECO:0000313" key="2">
    <source>
        <dbReference type="EMBL" id="MDR7151599.1"/>
    </source>
</evidence>
<protein>
    <submittedName>
        <fullName evidence="2">Phosphonate degradation associated HDIG domain protein</fullName>
    </submittedName>
</protein>
<feature type="domain" description="HD" evidence="1">
    <location>
        <begin position="29"/>
        <end position="106"/>
    </location>
</feature>
<reference evidence="2 3" key="1">
    <citation type="submission" date="2023-07" db="EMBL/GenBank/DDBJ databases">
        <title>Sorghum-associated microbial communities from plants grown in Nebraska, USA.</title>
        <authorList>
            <person name="Schachtman D."/>
        </authorList>
    </citation>
    <scope>NUCLEOTIDE SEQUENCE [LARGE SCALE GENOMIC DNA]</scope>
    <source>
        <strain evidence="2 3">4249</strain>
    </source>
</reference>
<dbReference type="PANTHER" id="PTHR40202">
    <property type="match status" value="1"/>
</dbReference>
<dbReference type="InterPro" id="IPR006674">
    <property type="entry name" value="HD_domain"/>
</dbReference>
<dbReference type="InterPro" id="IPR017670">
    <property type="entry name" value="Phosphonate_degrad-assoc"/>
</dbReference>
<dbReference type="NCBIfam" id="TIGR03276">
    <property type="entry name" value="Phn-HD"/>
    <property type="match status" value="1"/>
</dbReference>
<dbReference type="Proteomes" id="UP001265700">
    <property type="component" value="Unassembled WGS sequence"/>
</dbReference>
<proteinExistence type="predicted"/>
<dbReference type="SUPFAM" id="SSF109604">
    <property type="entry name" value="HD-domain/PDEase-like"/>
    <property type="match status" value="1"/>
</dbReference>
<name>A0ABU1WRC4_9BURK</name>
<keyword evidence="3" id="KW-1185">Reference proteome</keyword>
<sequence>MGATIEAIADLLQRQGAKQYGNEAVSQLDHALQCAHLAEAAGETVETIVAALLHDLGHLLRADAEPAEPGQKQRDDLHQFIALPFLRPLFSDAVLEPIRLHVDAKRHLCRTDASYLAQLSPASIRSLELQGGVFSAQQAIEFMNHPHAATALRLRRYDDRAKTPGTPTPPLAHYVALMHQVASKVHKSEIAGKSLQSAHTN</sequence>